<name>A0A0S4KHW5_BODSA</name>
<feature type="non-terminal residue" evidence="2">
    <location>
        <position position="168"/>
    </location>
</feature>
<dbReference type="Proteomes" id="UP000051952">
    <property type="component" value="Unassembled WGS sequence"/>
</dbReference>
<evidence type="ECO:0000313" key="2">
    <source>
        <dbReference type="EMBL" id="CUI13124.1"/>
    </source>
</evidence>
<reference evidence="3" key="1">
    <citation type="submission" date="2015-09" db="EMBL/GenBank/DDBJ databases">
        <authorList>
            <consortium name="Pathogen Informatics"/>
        </authorList>
    </citation>
    <scope>NUCLEOTIDE SEQUENCE [LARGE SCALE GENOMIC DNA]</scope>
    <source>
        <strain evidence="3">Lake Konstanz</strain>
    </source>
</reference>
<dbReference type="AlphaFoldDB" id="A0A0S4KHW5"/>
<protein>
    <submittedName>
        <fullName evidence="2">Uncharacterized protein</fullName>
    </submittedName>
</protein>
<gene>
    <name evidence="2" type="ORF">BSAL_63000</name>
</gene>
<sequence>MRSWKQAASPTVSLCMCSTLPSSAGRVRTSQKRHKRCKLCNNKKINRRIYHFLVETIVDPVPQLETTDELLRKPYEPRSKDPEPVALPPIARTAAGASGPGGTAAPASAKPGVAAAVESSDSDDDAPSGRTRGGKAKPPKKRRTQEGPEEHQSSKFDVFFRTVALYRD</sequence>
<feature type="compositionally biased region" description="Basic and acidic residues" evidence="1">
    <location>
        <begin position="69"/>
        <end position="83"/>
    </location>
</feature>
<evidence type="ECO:0000256" key="1">
    <source>
        <dbReference type="SAM" id="MobiDB-lite"/>
    </source>
</evidence>
<feature type="compositionally biased region" description="Basic residues" evidence="1">
    <location>
        <begin position="132"/>
        <end position="143"/>
    </location>
</feature>
<evidence type="ECO:0000313" key="3">
    <source>
        <dbReference type="Proteomes" id="UP000051952"/>
    </source>
</evidence>
<organism evidence="2 3">
    <name type="scientific">Bodo saltans</name>
    <name type="common">Flagellated protozoan</name>
    <dbReference type="NCBI Taxonomy" id="75058"/>
    <lineage>
        <taxon>Eukaryota</taxon>
        <taxon>Discoba</taxon>
        <taxon>Euglenozoa</taxon>
        <taxon>Kinetoplastea</taxon>
        <taxon>Metakinetoplastina</taxon>
        <taxon>Eubodonida</taxon>
        <taxon>Bodonidae</taxon>
        <taxon>Bodo</taxon>
    </lineage>
</organism>
<accession>A0A0S4KHW5</accession>
<dbReference type="VEuPathDB" id="TriTrypDB:BSAL_63000"/>
<proteinExistence type="predicted"/>
<feature type="compositionally biased region" description="Low complexity" evidence="1">
    <location>
        <begin position="93"/>
        <end position="119"/>
    </location>
</feature>
<keyword evidence="3" id="KW-1185">Reference proteome</keyword>
<feature type="region of interest" description="Disordered" evidence="1">
    <location>
        <begin position="68"/>
        <end position="168"/>
    </location>
</feature>
<dbReference type="EMBL" id="CYKH01000336">
    <property type="protein sequence ID" value="CUI13124.1"/>
    <property type="molecule type" value="Genomic_DNA"/>
</dbReference>
<feature type="compositionally biased region" description="Basic and acidic residues" evidence="1">
    <location>
        <begin position="144"/>
        <end position="154"/>
    </location>
</feature>